<dbReference type="PROSITE" id="PS50994">
    <property type="entry name" value="INTEGRASE"/>
    <property type="match status" value="1"/>
</dbReference>
<evidence type="ECO:0000259" key="2">
    <source>
        <dbReference type="PROSITE" id="PS50994"/>
    </source>
</evidence>
<dbReference type="InterPro" id="IPR001584">
    <property type="entry name" value="Integrase_cat-core"/>
</dbReference>
<dbReference type="KEGG" id="rhoz:GXP67_10120"/>
<dbReference type="GO" id="GO:0015074">
    <property type="term" value="P:DNA integration"/>
    <property type="evidence" value="ECO:0007669"/>
    <property type="project" value="InterPro"/>
</dbReference>
<dbReference type="GO" id="GO:0043565">
    <property type="term" value="F:sequence-specific DNA binding"/>
    <property type="evidence" value="ECO:0007669"/>
    <property type="project" value="InterPro"/>
</dbReference>
<dbReference type="Gene3D" id="3.30.420.10">
    <property type="entry name" value="Ribonuclease H-like superfamily/Ribonuclease H"/>
    <property type="match status" value="1"/>
</dbReference>
<sequence>MENKRKRYSAEFKFKVALEAVKERQTISELTAKFGVHSTQIGLWKKQLLQEGMEVFKEETKGKKENQQSLLDRLYQQIGQLQVELDWLKKKSGVDNSQKRLLIDPTHSGLSIARQCELLGLHRSGYYYRPCEESEENLLLMRLLDEQYMDTPYYGIRRMQWFLGQKGYQVNHKRVSRLLRTMGLEAVYPKPNLSKANPTHKIYPYLLRGVKIKQVNQVWSTDITYIPMAKGFMYLVAVMDWYSRFVLAWQLSNSLEVDFCLDALESSFQYGKPQIFNSDQGSQFTATAFTDKLSTRDIRISMDGRGRALDNVFIERLWRNVKYEYVYLCAPINGKELWSGIDQYFTRYNYQRPHQSLDYLTPAQVYFQTNTGKVQI</sequence>
<dbReference type="GO" id="GO:0004803">
    <property type="term" value="F:transposase activity"/>
    <property type="evidence" value="ECO:0007669"/>
    <property type="project" value="InterPro"/>
</dbReference>
<dbReference type="KEGG" id="rhoz:GXP67_36665"/>
<dbReference type="InterPro" id="IPR025948">
    <property type="entry name" value="HTH-like_dom"/>
</dbReference>
<dbReference type="PANTHER" id="PTHR46889">
    <property type="entry name" value="TRANSPOSASE INSF FOR INSERTION SEQUENCE IS3B-RELATED"/>
    <property type="match status" value="1"/>
</dbReference>
<dbReference type="InterPro" id="IPR036397">
    <property type="entry name" value="RNaseH_sf"/>
</dbReference>
<gene>
    <name evidence="3" type="ORF">GXP67_10120</name>
    <name evidence="4" type="ORF">GXP67_35155</name>
    <name evidence="5" type="ORF">GXP67_36665</name>
</gene>
<name>A0A6C0GW20_9BACT</name>
<dbReference type="EMBL" id="CP048222">
    <property type="protein sequence ID" value="QHT71807.1"/>
    <property type="molecule type" value="Genomic_DNA"/>
</dbReference>
<dbReference type="InterPro" id="IPR050900">
    <property type="entry name" value="Transposase_IS3/IS150/IS904"/>
</dbReference>
<keyword evidence="6" id="KW-1185">Reference proteome</keyword>
<evidence type="ECO:0000313" key="5">
    <source>
        <dbReference type="EMBL" id="QHT71807.1"/>
    </source>
</evidence>
<dbReference type="Pfam" id="PF00665">
    <property type="entry name" value="rve"/>
    <property type="match status" value="1"/>
</dbReference>
<dbReference type="InterPro" id="IPR012337">
    <property type="entry name" value="RNaseH-like_sf"/>
</dbReference>
<dbReference type="Proteomes" id="UP000480178">
    <property type="component" value="Chromosome"/>
</dbReference>
<evidence type="ECO:0000313" key="4">
    <source>
        <dbReference type="EMBL" id="QHT71532.1"/>
    </source>
</evidence>
<dbReference type="InterPro" id="IPR002514">
    <property type="entry name" value="Transposase_8"/>
</dbReference>
<dbReference type="KEGG" id="rhoz:GXP67_35155"/>
<organism evidence="4 6">
    <name type="scientific">Rhodocytophaga rosea</name>
    <dbReference type="NCBI Taxonomy" id="2704465"/>
    <lineage>
        <taxon>Bacteria</taxon>
        <taxon>Pseudomonadati</taxon>
        <taxon>Bacteroidota</taxon>
        <taxon>Cytophagia</taxon>
        <taxon>Cytophagales</taxon>
        <taxon>Rhodocytophagaceae</taxon>
        <taxon>Rhodocytophaga</taxon>
    </lineage>
</organism>
<dbReference type="Pfam" id="PF01527">
    <property type="entry name" value="HTH_Tnp_1"/>
    <property type="match status" value="1"/>
</dbReference>
<evidence type="ECO:0000313" key="3">
    <source>
        <dbReference type="EMBL" id="QHT66978.1"/>
    </source>
</evidence>
<feature type="coiled-coil region" evidence="1">
    <location>
        <begin position="57"/>
        <end position="91"/>
    </location>
</feature>
<dbReference type="AlphaFoldDB" id="A0A6C0GW20"/>
<dbReference type="EMBL" id="CP048222">
    <property type="protein sequence ID" value="QHT71532.1"/>
    <property type="molecule type" value="Genomic_DNA"/>
</dbReference>
<evidence type="ECO:0000256" key="1">
    <source>
        <dbReference type="SAM" id="Coils"/>
    </source>
</evidence>
<dbReference type="NCBIfam" id="NF033516">
    <property type="entry name" value="transpos_IS3"/>
    <property type="match status" value="1"/>
</dbReference>
<feature type="domain" description="Integrase catalytic" evidence="2">
    <location>
        <begin position="200"/>
        <end position="370"/>
    </location>
</feature>
<protein>
    <submittedName>
        <fullName evidence="4">IS3 family transposase</fullName>
    </submittedName>
</protein>
<dbReference type="Pfam" id="PF13276">
    <property type="entry name" value="HTH_21"/>
    <property type="match status" value="1"/>
</dbReference>
<reference evidence="4 6" key="1">
    <citation type="submission" date="2020-01" db="EMBL/GenBank/DDBJ databases">
        <authorList>
            <person name="Kim M.K."/>
        </authorList>
    </citation>
    <scope>NUCLEOTIDE SEQUENCE [LARGE SCALE GENOMIC DNA]</scope>
    <source>
        <strain evidence="4 6">172606-1</strain>
    </source>
</reference>
<dbReference type="InterPro" id="IPR048020">
    <property type="entry name" value="Transpos_IS3"/>
</dbReference>
<dbReference type="GO" id="GO:0006313">
    <property type="term" value="P:DNA transposition"/>
    <property type="evidence" value="ECO:0007669"/>
    <property type="project" value="InterPro"/>
</dbReference>
<accession>A0A6C0GW20</accession>
<keyword evidence="1" id="KW-0175">Coiled coil</keyword>
<dbReference type="SUPFAM" id="SSF53098">
    <property type="entry name" value="Ribonuclease H-like"/>
    <property type="match status" value="1"/>
</dbReference>
<dbReference type="InterPro" id="IPR010921">
    <property type="entry name" value="Trp_repressor/repl_initiator"/>
</dbReference>
<dbReference type="SUPFAM" id="SSF48295">
    <property type="entry name" value="TrpR-like"/>
    <property type="match status" value="1"/>
</dbReference>
<evidence type="ECO:0000313" key="6">
    <source>
        <dbReference type="Proteomes" id="UP000480178"/>
    </source>
</evidence>
<dbReference type="EMBL" id="CP048222">
    <property type="protein sequence ID" value="QHT66978.1"/>
    <property type="molecule type" value="Genomic_DNA"/>
</dbReference>
<dbReference type="PANTHER" id="PTHR46889:SF4">
    <property type="entry name" value="TRANSPOSASE INSO FOR INSERTION SEQUENCE ELEMENT IS911B-RELATED"/>
    <property type="match status" value="1"/>
</dbReference>
<proteinExistence type="predicted"/>